<feature type="transmembrane region" description="Helical" evidence="6">
    <location>
        <begin position="460"/>
        <end position="480"/>
    </location>
</feature>
<dbReference type="NCBIfam" id="TIGR00360">
    <property type="entry name" value="ComEC_N-term"/>
    <property type="match status" value="1"/>
</dbReference>
<dbReference type="InterPro" id="IPR004797">
    <property type="entry name" value="Competence_ComEC/Rec2"/>
</dbReference>
<evidence type="ECO:0000256" key="3">
    <source>
        <dbReference type="ARBA" id="ARBA00022692"/>
    </source>
</evidence>
<feature type="domain" description="ComEC/Rec2-related protein" evidence="8">
    <location>
        <begin position="246"/>
        <end position="510"/>
    </location>
</feature>
<dbReference type="Pfam" id="PF13567">
    <property type="entry name" value="DUF4131"/>
    <property type="match status" value="1"/>
</dbReference>
<feature type="transmembrane region" description="Helical" evidence="6">
    <location>
        <begin position="320"/>
        <end position="338"/>
    </location>
</feature>
<dbReference type="EMBL" id="JBHPBY010000207">
    <property type="protein sequence ID" value="MFC1851617.1"/>
    <property type="molecule type" value="Genomic_DNA"/>
</dbReference>
<evidence type="ECO:0000256" key="6">
    <source>
        <dbReference type="SAM" id="Phobius"/>
    </source>
</evidence>
<feature type="domain" description="Metallo-beta-lactamase" evidence="7">
    <location>
        <begin position="551"/>
        <end position="671"/>
    </location>
</feature>
<keyword evidence="11" id="KW-1185">Reference proteome</keyword>
<dbReference type="Pfam" id="PF03772">
    <property type="entry name" value="Competence"/>
    <property type="match status" value="1"/>
</dbReference>
<accession>A0ABV6YZJ0</accession>
<dbReference type="Proteomes" id="UP001594351">
    <property type="component" value="Unassembled WGS sequence"/>
</dbReference>
<evidence type="ECO:0000259" key="8">
    <source>
        <dbReference type="Pfam" id="PF03772"/>
    </source>
</evidence>
<evidence type="ECO:0000256" key="2">
    <source>
        <dbReference type="ARBA" id="ARBA00022475"/>
    </source>
</evidence>
<dbReference type="NCBIfam" id="TIGR00361">
    <property type="entry name" value="ComEC_Rec2"/>
    <property type="match status" value="1"/>
</dbReference>
<evidence type="ECO:0000313" key="10">
    <source>
        <dbReference type="EMBL" id="MFC1851617.1"/>
    </source>
</evidence>
<feature type="transmembrane region" description="Helical" evidence="6">
    <location>
        <begin position="55"/>
        <end position="76"/>
    </location>
</feature>
<evidence type="ECO:0000259" key="7">
    <source>
        <dbReference type="Pfam" id="PF00753"/>
    </source>
</evidence>
<keyword evidence="3 6" id="KW-0812">Transmembrane</keyword>
<feature type="transmembrane region" description="Helical" evidence="6">
    <location>
        <begin position="486"/>
        <end position="507"/>
    </location>
</feature>
<gene>
    <name evidence="10" type="ORF">ACFL27_15610</name>
</gene>
<dbReference type="InterPro" id="IPR052159">
    <property type="entry name" value="Competence_DNA_uptake"/>
</dbReference>
<evidence type="ECO:0000313" key="11">
    <source>
        <dbReference type="Proteomes" id="UP001594351"/>
    </source>
</evidence>
<feature type="transmembrane region" description="Helical" evidence="6">
    <location>
        <begin position="366"/>
        <end position="384"/>
    </location>
</feature>
<evidence type="ECO:0000256" key="4">
    <source>
        <dbReference type="ARBA" id="ARBA00022989"/>
    </source>
</evidence>
<dbReference type="CDD" id="cd07731">
    <property type="entry name" value="ComA-like_MBL-fold"/>
    <property type="match status" value="1"/>
</dbReference>
<name>A0ABV6YZJ0_UNCC1</name>
<dbReference type="Gene3D" id="3.60.15.10">
    <property type="entry name" value="Ribonuclease Z/Hydroxyacylglutathione hydrolase-like"/>
    <property type="match status" value="1"/>
</dbReference>
<dbReference type="PANTHER" id="PTHR30619:SF1">
    <property type="entry name" value="RECOMBINATION PROTEIN 2"/>
    <property type="match status" value="1"/>
</dbReference>
<feature type="transmembrane region" description="Helical" evidence="6">
    <location>
        <begin position="266"/>
        <end position="290"/>
    </location>
</feature>
<keyword evidence="5 6" id="KW-0472">Membrane</keyword>
<keyword evidence="2" id="KW-1003">Cell membrane</keyword>
<feature type="non-terminal residue" evidence="10">
    <location>
        <position position="705"/>
    </location>
</feature>
<dbReference type="PANTHER" id="PTHR30619">
    <property type="entry name" value="DNA INTERNALIZATION/COMPETENCE PROTEIN COMEC/REC2"/>
    <property type="match status" value="1"/>
</dbReference>
<feature type="transmembrane region" description="Helical" evidence="6">
    <location>
        <begin position="396"/>
        <end position="415"/>
    </location>
</feature>
<evidence type="ECO:0000259" key="9">
    <source>
        <dbReference type="Pfam" id="PF13567"/>
    </source>
</evidence>
<evidence type="ECO:0000256" key="5">
    <source>
        <dbReference type="ARBA" id="ARBA00023136"/>
    </source>
</evidence>
<comment type="subcellular location">
    <subcellularLocation>
        <location evidence="1">Cell membrane</location>
        <topology evidence="1">Multi-pass membrane protein</topology>
    </subcellularLocation>
</comment>
<sequence length="705" mass="79506">MTDYLFLPTIFLITGMLAGGTLPFLGFIPCYAGCCLFVFAFISLLLNKNSSDRSYLSLVCTFFFLLGFQLLQFSLWTSPQNDISLYSGRYQTLLRGTISSDIETKPETVTVVLTRIQVISENKAIPLDGKVKVSVAYKDPGELALLVSRLNHGNRIEFQAQLGSFNNCRNLTYFDAKTYYATQGIKARAYISKVQNIKVLSVPTRSPLSQWMQNYRTSLKNVLNEWATANPYNHEHKKVSSFLQAILLGKRSELDQDIREEFKTTGLYHILAISGLHVGILAGLLYIPLLCLFRNKIRLRAAILILIIILYSFITEGQPSVLRATIMLVVHLLGTIFFRESRILNTLSLSAGILLCYQPLFLFQTGFQLTFLAVLSIYFLTEEVRLNLIPGLSKSLIGSIVAVSIAVQVGMAPVLAELFGLIPVLSFFPFLIILPLLIIILFFGFCLIVAALFSPFLASLFLYPLHYITLFLLAIIHQFASIPFNTVAIGMPSTVTMITYYLILFLMLCPRFRPPAFRVIRLVLVLIFLASFLLPIVRDKLNPTIELTFLDVGDGDSTFVRLPGGHTFLIDGGGTERNRFDTARHIIQPFFLKKGVRGLDGVMVTHAHADHIMGIINLLDRFPITKAYVQPRQNAPELYHQYIRTLRQNDIKTAYLIPPYEHPLMDINENNTSLILKVSYGSFSVLLTGDIEQEESDIMQWIEKQ</sequence>
<reference evidence="10 11" key="1">
    <citation type="submission" date="2024-09" db="EMBL/GenBank/DDBJ databases">
        <title>Laminarin stimulates single cell rates of sulfate reduction while oxygen inhibits transcriptomic activity in coastal marine sediment.</title>
        <authorList>
            <person name="Lindsay M."/>
            <person name="Orcutt B."/>
            <person name="Emerson D."/>
            <person name="Stepanauskas R."/>
            <person name="D'Angelo T."/>
        </authorList>
    </citation>
    <scope>NUCLEOTIDE SEQUENCE [LARGE SCALE GENOMIC DNA]</scope>
    <source>
        <strain evidence="10">SAG AM-311-K15</strain>
    </source>
</reference>
<feature type="transmembrane region" description="Helical" evidence="6">
    <location>
        <begin position="297"/>
        <end position="314"/>
    </location>
</feature>
<dbReference type="SUPFAM" id="SSF56281">
    <property type="entry name" value="Metallo-hydrolase/oxidoreductase"/>
    <property type="match status" value="1"/>
</dbReference>
<dbReference type="InterPro" id="IPR025405">
    <property type="entry name" value="DUF4131"/>
</dbReference>
<feature type="domain" description="DUF4131" evidence="9">
    <location>
        <begin position="32"/>
        <end position="196"/>
    </location>
</feature>
<feature type="transmembrane region" description="Helical" evidence="6">
    <location>
        <begin position="343"/>
        <end position="360"/>
    </location>
</feature>
<dbReference type="InterPro" id="IPR035681">
    <property type="entry name" value="ComA-like_MBL"/>
</dbReference>
<protein>
    <submittedName>
        <fullName evidence="10">DNA internalization-related competence protein ComEC/Rec2</fullName>
    </submittedName>
</protein>
<feature type="transmembrane region" description="Helical" evidence="6">
    <location>
        <begin position="24"/>
        <end position="46"/>
    </location>
</feature>
<proteinExistence type="predicted"/>
<feature type="transmembrane region" description="Helical" evidence="6">
    <location>
        <begin position="519"/>
        <end position="537"/>
    </location>
</feature>
<keyword evidence="4 6" id="KW-1133">Transmembrane helix</keyword>
<comment type="caution">
    <text evidence="10">The sequence shown here is derived from an EMBL/GenBank/DDBJ whole genome shotgun (WGS) entry which is preliminary data.</text>
</comment>
<evidence type="ECO:0000256" key="1">
    <source>
        <dbReference type="ARBA" id="ARBA00004651"/>
    </source>
</evidence>
<dbReference type="InterPro" id="IPR004477">
    <property type="entry name" value="ComEC_N"/>
</dbReference>
<dbReference type="InterPro" id="IPR001279">
    <property type="entry name" value="Metallo-B-lactamas"/>
</dbReference>
<dbReference type="InterPro" id="IPR036866">
    <property type="entry name" value="RibonucZ/Hydroxyglut_hydro"/>
</dbReference>
<organism evidence="10 11">
    <name type="scientific">candidate division CSSED10-310 bacterium</name>
    <dbReference type="NCBI Taxonomy" id="2855610"/>
    <lineage>
        <taxon>Bacteria</taxon>
        <taxon>Bacteria division CSSED10-310</taxon>
    </lineage>
</organism>
<dbReference type="Pfam" id="PF00753">
    <property type="entry name" value="Lactamase_B"/>
    <property type="match status" value="1"/>
</dbReference>
<feature type="transmembrane region" description="Helical" evidence="6">
    <location>
        <begin position="427"/>
        <end position="453"/>
    </location>
</feature>